<feature type="domain" description="Rhodanese" evidence="1">
    <location>
        <begin position="97"/>
        <end position="198"/>
    </location>
</feature>
<dbReference type="InterPro" id="IPR052367">
    <property type="entry name" value="Thiosulfate_ST/Rhodanese-like"/>
</dbReference>
<dbReference type="SMART" id="SM00450">
    <property type="entry name" value="RHOD"/>
    <property type="match status" value="1"/>
</dbReference>
<evidence type="ECO:0000313" key="3">
    <source>
        <dbReference type="Proteomes" id="UP001605036"/>
    </source>
</evidence>
<proteinExistence type="predicted"/>
<dbReference type="Gene3D" id="3.40.250.10">
    <property type="entry name" value="Rhodanese-like domain"/>
    <property type="match status" value="1"/>
</dbReference>
<dbReference type="PANTHER" id="PTHR45431">
    <property type="entry name" value="RHODANESE-LIKE DOMAIN-CONTAINING PROTEIN 15, CHLOROPLASTIC"/>
    <property type="match status" value="1"/>
</dbReference>
<dbReference type="EMBL" id="JBHFFA010000004">
    <property type="protein sequence ID" value="KAL2632130.1"/>
    <property type="molecule type" value="Genomic_DNA"/>
</dbReference>
<dbReference type="Proteomes" id="UP001605036">
    <property type="component" value="Unassembled WGS sequence"/>
</dbReference>
<dbReference type="PROSITE" id="PS50206">
    <property type="entry name" value="RHODANESE_3"/>
    <property type="match status" value="1"/>
</dbReference>
<evidence type="ECO:0000313" key="2">
    <source>
        <dbReference type="EMBL" id="KAL2632130.1"/>
    </source>
</evidence>
<sequence length="201" mass="21680">MAVVVSSVAAVSAASLRVSSSAAETDGLSLSSVARRARGILLRQPSLRVEICCERSVIRARAPEFSRRLVRVKVNARGEEYATTVRSVPVQVARELLNAGHRYLDVRTAEEFAAGHVEGAVNIPYMHRVGSGMSKNLSFIDEVRQHFHKDSEIVVACKSGRRSIMAAHEMEAAGDFTGVTDMVGGYDAWVESGLPTKPLGA</sequence>
<name>A0ABD1YNA3_9MARC</name>
<dbReference type="InterPro" id="IPR001763">
    <property type="entry name" value="Rhodanese-like_dom"/>
</dbReference>
<dbReference type="PANTHER" id="PTHR45431:SF3">
    <property type="entry name" value="RHODANESE-LIKE DOMAIN-CONTAINING PROTEIN 15, CHLOROPLASTIC"/>
    <property type="match status" value="1"/>
</dbReference>
<accession>A0ABD1YNA3</accession>
<gene>
    <name evidence="2" type="ORF">R1flu_016816</name>
</gene>
<dbReference type="InterPro" id="IPR036873">
    <property type="entry name" value="Rhodanese-like_dom_sf"/>
</dbReference>
<reference evidence="2 3" key="1">
    <citation type="submission" date="2024-09" db="EMBL/GenBank/DDBJ databases">
        <title>Chromosome-scale assembly of Riccia fluitans.</title>
        <authorList>
            <person name="Paukszto L."/>
            <person name="Sawicki J."/>
            <person name="Karawczyk K."/>
            <person name="Piernik-Szablinska J."/>
            <person name="Szczecinska M."/>
            <person name="Mazdziarz M."/>
        </authorList>
    </citation>
    <scope>NUCLEOTIDE SEQUENCE [LARGE SCALE GENOMIC DNA]</scope>
    <source>
        <strain evidence="2">Rf_01</strain>
        <tissue evidence="2">Aerial parts of the thallus</tissue>
    </source>
</reference>
<dbReference type="CDD" id="cd00158">
    <property type="entry name" value="RHOD"/>
    <property type="match status" value="1"/>
</dbReference>
<dbReference type="Pfam" id="PF00581">
    <property type="entry name" value="Rhodanese"/>
    <property type="match status" value="1"/>
</dbReference>
<keyword evidence="3" id="KW-1185">Reference proteome</keyword>
<dbReference type="AlphaFoldDB" id="A0ABD1YNA3"/>
<dbReference type="SUPFAM" id="SSF52821">
    <property type="entry name" value="Rhodanese/Cell cycle control phosphatase"/>
    <property type="match status" value="1"/>
</dbReference>
<evidence type="ECO:0000259" key="1">
    <source>
        <dbReference type="PROSITE" id="PS50206"/>
    </source>
</evidence>
<protein>
    <recommendedName>
        <fullName evidence="1">Rhodanese domain-containing protein</fullName>
    </recommendedName>
</protein>
<organism evidence="2 3">
    <name type="scientific">Riccia fluitans</name>
    <dbReference type="NCBI Taxonomy" id="41844"/>
    <lineage>
        <taxon>Eukaryota</taxon>
        <taxon>Viridiplantae</taxon>
        <taxon>Streptophyta</taxon>
        <taxon>Embryophyta</taxon>
        <taxon>Marchantiophyta</taxon>
        <taxon>Marchantiopsida</taxon>
        <taxon>Marchantiidae</taxon>
        <taxon>Marchantiales</taxon>
        <taxon>Ricciaceae</taxon>
        <taxon>Riccia</taxon>
    </lineage>
</organism>
<comment type="caution">
    <text evidence="2">The sequence shown here is derived from an EMBL/GenBank/DDBJ whole genome shotgun (WGS) entry which is preliminary data.</text>
</comment>